<keyword evidence="8" id="KW-0805">Transcription regulation</keyword>
<keyword evidence="5" id="KW-0677">Repeat</keyword>
<dbReference type="InterPro" id="IPR036051">
    <property type="entry name" value="KRAB_dom_sf"/>
</dbReference>
<comment type="subcellular location">
    <subcellularLocation>
        <location evidence="2">Nucleus</location>
    </subcellularLocation>
</comment>
<evidence type="ECO:0000259" key="14">
    <source>
        <dbReference type="PROSITE" id="PS50805"/>
    </source>
</evidence>
<evidence type="ECO:0000256" key="12">
    <source>
        <dbReference type="PROSITE-ProRule" id="PRU00042"/>
    </source>
</evidence>
<dbReference type="PANTHER" id="PTHR24381">
    <property type="entry name" value="ZINC FINGER PROTEIN"/>
    <property type="match status" value="1"/>
</dbReference>
<accession>A0AAD1T8H1</accession>
<protein>
    <submittedName>
        <fullName evidence="15">Oocyte zinc finger -like</fullName>
    </submittedName>
</protein>
<dbReference type="PANTHER" id="PTHR24381:SF436">
    <property type="entry name" value="ZINC FINGER PROTEIN 768"/>
    <property type="match status" value="1"/>
</dbReference>
<keyword evidence="11" id="KW-0539">Nucleus</keyword>
<evidence type="ECO:0000256" key="6">
    <source>
        <dbReference type="ARBA" id="ARBA00022771"/>
    </source>
</evidence>
<dbReference type="GO" id="GO:0000977">
    <property type="term" value="F:RNA polymerase II transcription regulatory region sequence-specific DNA binding"/>
    <property type="evidence" value="ECO:0007669"/>
    <property type="project" value="TreeGrafter"/>
</dbReference>
<feature type="domain" description="C2H2-type" evidence="13">
    <location>
        <begin position="522"/>
        <end position="546"/>
    </location>
</feature>
<feature type="domain" description="C2H2-type" evidence="13">
    <location>
        <begin position="466"/>
        <end position="493"/>
    </location>
</feature>
<dbReference type="InterPro" id="IPR013087">
    <property type="entry name" value="Znf_C2H2_type"/>
</dbReference>
<evidence type="ECO:0000313" key="15">
    <source>
        <dbReference type="EMBL" id="CAH2321173.1"/>
    </source>
</evidence>
<dbReference type="InterPro" id="IPR036236">
    <property type="entry name" value="Znf_C2H2_sf"/>
</dbReference>
<reference evidence="15" key="1">
    <citation type="submission" date="2022-03" db="EMBL/GenBank/DDBJ databases">
        <authorList>
            <person name="Alioto T."/>
            <person name="Alioto T."/>
            <person name="Gomez Garrido J."/>
        </authorList>
    </citation>
    <scope>NUCLEOTIDE SEQUENCE</scope>
</reference>
<comment type="function">
    <text evidence="1">May be involved in transcriptional regulation.</text>
</comment>
<feature type="domain" description="KRAB" evidence="14">
    <location>
        <begin position="92"/>
        <end position="168"/>
    </location>
</feature>
<dbReference type="SMART" id="SM00355">
    <property type="entry name" value="ZnF_C2H2"/>
    <property type="match status" value="4"/>
</dbReference>
<dbReference type="Pfam" id="PF01352">
    <property type="entry name" value="KRAB"/>
    <property type="match status" value="1"/>
</dbReference>
<comment type="similarity">
    <text evidence="3">Belongs to the krueppel C2H2-type zinc-finger protein family.</text>
</comment>
<dbReference type="CDD" id="cd07765">
    <property type="entry name" value="KRAB_A-box"/>
    <property type="match status" value="1"/>
</dbReference>
<evidence type="ECO:0000256" key="11">
    <source>
        <dbReference type="ARBA" id="ARBA00023242"/>
    </source>
</evidence>
<keyword evidence="4" id="KW-0479">Metal-binding</keyword>
<dbReference type="FunFam" id="3.30.160.60:FF:000478">
    <property type="entry name" value="Zinc finger protein 133"/>
    <property type="match status" value="1"/>
</dbReference>
<keyword evidence="7" id="KW-0862">Zinc</keyword>
<dbReference type="FunFam" id="3.30.160.60:FF:001732">
    <property type="entry name" value="Zgc:162936"/>
    <property type="match status" value="1"/>
</dbReference>
<evidence type="ECO:0000256" key="1">
    <source>
        <dbReference type="ARBA" id="ARBA00003767"/>
    </source>
</evidence>
<keyword evidence="9" id="KW-0238">DNA-binding</keyword>
<keyword evidence="10" id="KW-0804">Transcription</keyword>
<dbReference type="PROSITE" id="PS50805">
    <property type="entry name" value="KRAB"/>
    <property type="match status" value="1"/>
</dbReference>
<dbReference type="GO" id="GO:0045893">
    <property type="term" value="P:positive regulation of DNA-templated transcription"/>
    <property type="evidence" value="ECO:0007669"/>
    <property type="project" value="UniProtKB-ARBA"/>
</dbReference>
<dbReference type="PROSITE" id="PS50157">
    <property type="entry name" value="ZINC_FINGER_C2H2_2"/>
    <property type="match status" value="4"/>
</dbReference>
<evidence type="ECO:0000256" key="10">
    <source>
        <dbReference type="ARBA" id="ARBA00023163"/>
    </source>
</evidence>
<evidence type="ECO:0000256" key="8">
    <source>
        <dbReference type="ARBA" id="ARBA00023015"/>
    </source>
</evidence>
<sequence>MNNDRNGMAERILNLTLEIICLLTREDYVIVNKIAEHVMQRSTARVSEGSGRTQATITVPPPHSTIHERNNEKKILELTNQIIQLLTGEVPIRCEDVTVHLSMEEWEYLEGHKDLYKDVMTENHQTHISMDGSIFNGTSKEFPTPISSVDFLKEDIRSIKNDLGEKCLKVCNPTMVLSRSLRKVGTDLASRKKESFQDTDIYTETDYISIPKKEESALCDNGNLTDTDRYTETEYPAVHIKEKPAMCEEGNLNDIYTQTKYTSTHVLENPDLWKEGKCTDTEMYIPREHTQKRNACFATKKDSDSNGKENGACNLIYTPMKNTFTEYGLTHVNMCSNGSSNVISSKCHPQHHTTTNMFRCPKSQDGFTGNLCLNKQKMIHEVKKLAFSQFGKQSSDDFVMCWESNEREKLIKCDDSNSLYNDSAPRTHQRFEKGDKPYICSDCGKCYSNHPNLLKHQRIHTGEKLFSCSVCGRCFTHKLNLDIHERAHTGEKPFSCSVCGKCFNAKSNLVTHQRIHTGEKPFKCNVCGKCFSNKSNLTKHLKIHTR</sequence>
<evidence type="ECO:0000256" key="5">
    <source>
        <dbReference type="ARBA" id="ARBA00022737"/>
    </source>
</evidence>
<gene>
    <name evidence="15" type="ORF">PECUL_23A061217</name>
</gene>
<keyword evidence="16" id="KW-1185">Reference proteome</keyword>
<evidence type="ECO:0000256" key="3">
    <source>
        <dbReference type="ARBA" id="ARBA00006991"/>
    </source>
</evidence>
<evidence type="ECO:0000259" key="13">
    <source>
        <dbReference type="PROSITE" id="PS50157"/>
    </source>
</evidence>
<dbReference type="GO" id="GO:0000981">
    <property type="term" value="F:DNA-binding transcription factor activity, RNA polymerase II-specific"/>
    <property type="evidence" value="ECO:0007669"/>
    <property type="project" value="TreeGrafter"/>
</dbReference>
<dbReference type="GO" id="GO:0005694">
    <property type="term" value="C:chromosome"/>
    <property type="evidence" value="ECO:0007669"/>
    <property type="project" value="UniProtKB-ARBA"/>
</dbReference>
<name>A0AAD1T8H1_PELCU</name>
<dbReference type="Proteomes" id="UP001295444">
    <property type="component" value="Chromosome 11"/>
</dbReference>
<dbReference type="SUPFAM" id="SSF109640">
    <property type="entry name" value="KRAB domain (Kruppel-associated box)"/>
    <property type="match status" value="1"/>
</dbReference>
<proteinExistence type="inferred from homology"/>
<organism evidence="15 16">
    <name type="scientific">Pelobates cultripes</name>
    <name type="common">Western spadefoot toad</name>
    <dbReference type="NCBI Taxonomy" id="61616"/>
    <lineage>
        <taxon>Eukaryota</taxon>
        <taxon>Metazoa</taxon>
        <taxon>Chordata</taxon>
        <taxon>Craniata</taxon>
        <taxon>Vertebrata</taxon>
        <taxon>Euteleostomi</taxon>
        <taxon>Amphibia</taxon>
        <taxon>Batrachia</taxon>
        <taxon>Anura</taxon>
        <taxon>Pelobatoidea</taxon>
        <taxon>Pelobatidae</taxon>
        <taxon>Pelobates</taxon>
    </lineage>
</organism>
<dbReference type="Gene3D" id="6.10.140.140">
    <property type="match status" value="1"/>
</dbReference>
<evidence type="ECO:0000256" key="2">
    <source>
        <dbReference type="ARBA" id="ARBA00004123"/>
    </source>
</evidence>
<dbReference type="FunFam" id="3.30.160.60:FF:000557">
    <property type="entry name" value="zinc finger and SCAN domain-containing protein 29"/>
    <property type="match status" value="1"/>
</dbReference>
<evidence type="ECO:0000256" key="7">
    <source>
        <dbReference type="ARBA" id="ARBA00022833"/>
    </source>
</evidence>
<dbReference type="PROSITE" id="PS00028">
    <property type="entry name" value="ZINC_FINGER_C2H2_1"/>
    <property type="match status" value="4"/>
</dbReference>
<feature type="domain" description="C2H2-type" evidence="13">
    <location>
        <begin position="438"/>
        <end position="465"/>
    </location>
</feature>
<dbReference type="Gene3D" id="3.30.160.60">
    <property type="entry name" value="Classic Zinc Finger"/>
    <property type="match status" value="4"/>
</dbReference>
<evidence type="ECO:0000256" key="4">
    <source>
        <dbReference type="ARBA" id="ARBA00022723"/>
    </source>
</evidence>
<dbReference type="EMBL" id="OW240922">
    <property type="protein sequence ID" value="CAH2321173.1"/>
    <property type="molecule type" value="Genomic_DNA"/>
</dbReference>
<dbReference type="GO" id="GO:0008270">
    <property type="term" value="F:zinc ion binding"/>
    <property type="evidence" value="ECO:0007669"/>
    <property type="project" value="UniProtKB-KW"/>
</dbReference>
<dbReference type="FunFam" id="3.30.160.60:FF:000812">
    <property type="entry name" value="zinc finger protein 23 isoform X2"/>
    <property type="match status" value="1"/>
</dbReference>
<dbReference type="InterPro" id="IPR001909">
    <property type="entry name" value="KRAB"/>
</dbReference>
<keyword evidence="6 12" id="KW-0863">Zinc-finger</keyword>
<feature type="domain" description="C2H2-type" evidence="13">
    <location>
        <begin position="494"/>
        <end position="521"/>
    </location>
</feature>
<evidence type="ECO:0000256" key="9">
    <source>
        <dbReference type="ARBA" id="ARBA00023125"/>
    </source>
</evidence>
<dbReference type="Pfam" id="PF00096">
    <property type="entry name" value="zf-C2H2"/>
    <property type="match status" value="4"/>
</dbReference>
<dbReference type="AlphaFoldDB" id="A0AAD1T8H1"/>
<dbReference type="SUPFAM" id="SSF57667">
    <property type="entry name" value="beta-beta-alpha zinc fingers"/>
    <property type="match status" value="3"/>
</dbReference>
<dbReference type="GO" id="GO:0005634">
    <property type="term" value="C:nucleus"/>
    <property type="evidence" value="ECO:0007669"/>
    <property type="project" value="UniProtKB-SubCell"/>
</dbReference>
<evidence type="ECO:0000313" key="16">
    <source>
        <dbReference type="Proteomes" id="UP001295444"/>
    </source>
</evidence>